<dbReference type="RefSeq" id="WP_378484271.1">
    <property type="nucleotide sequence ID" value="NZ_JBHUFB010000008.1"/>
</dbReference>
<keyword evidence="2 3" id="KW-0378">Hydrolase</keyword>
<dbReference type="SUPFAM" id="SSF53474">
    <property type="entry name" value="alpha/beta-Hydrolases"/>
    <property type="match status" value="1"/>
</dbReference>
<accession>A0ABW4NZZ9</accession>
<protein>
    <recommendedName>
        <fullName evidence="3">Carboxylic ester hydrolase</fullName>
        <ecNumber evidence="3">3.1.1.-</ecNumber>
    </recommendedName>
</protein>
<evidence type="ECO:0000259" key="4">
    <source>
        <dbReference type="Pfam" id="PF00135"/>
    </source>
</evidence>
<feature type="domain" description="Carboxylesterase type B" evidence="4">
    <location>
        <begin position="14"/>
        <end position="497"/>
    </location>
</feature>
<gene>
    <name evidence="5" type="ORF">ACFSJG_05830</name>
</gene>
<dbReference type="InterPro" id="IPR050309">
    <property type="entry name" value="Type-B_Carboxylest/Lipase"/>
</dbReference>
<comment type="caution">
    <text evidence="5">The sequence shown here is derived from an EMBL/GenBank/DDBJ whole genome shotgun (WGS) entry which is preliminary data.</text>
</comment>
<dbReference type="InterPro" id="IPR019826">
    <property type="entry name" value="Carboxylesterase_B_AS"/>
</dbReference>
<dbReference type="EC" id="3.1.1.-" evidence="3"/>
<reference evidence="6" key="1">
    <citation type="journal article" date="2019" name="Int. J. Syst. Evol. Microbiol.">
        <title>The Global Catalogue of Microorganisms (GCM) 10K type strain sequencing project: providing services to taxonomists for standard genome sequencing and annotation.</title>
        <authorList>
            <consortium name="The Broad Institute Genomics Platform"/>
            <consortium name="The Broad Institute Genome Sequencing Center for Infectious Disease"/>
            <person name="Wu L."/>
            <person name="Ma J."/>
        </authorList>
    </citation>
    <scope>NUCLEOTIDE SEQUENCE [LARGE SCALE GENOMIC DNA]</scope>
    <source>
        <strain evidence="6">DT72</strain>
    </source>
</reference>
<comment type="similarity">
    <text evidence="1 3">Belongs to the type-B carboxylesterase/lipase family.</text>
</comment>
<evidence type="ECO:0000256" key="1">
    <source>
        <dbReference type="ARBA" id="ARBA00005964"/>
    </source>
</evidence>
<sequence length="518" mass="55566">MQIDDDATVGATDDATVRVSGGDVRGHRAGELLVWKGIPYASAGEERRFRSALPVTGWDGIRDCTDFGPIAPQAKAMQVPMDPNMIQAEDCLSLNVWAPRPDGVPRPVMVWIHGGAYCVGASSQTVYDGRRLAEAGDLIVVTINYRLGVFGFLDLSSFGDGFESNVGLRDQITALEWVRDNIAAFGGDPGAVTVFGESSGAGSITTLMTSPRAEGLFHRAIAQSAPATSVYGADRAAAVATRFLELAGIEPTEAGTLLDLPFEELTKIGDKLLDEVITSVPGTLAMAPVVDRDLVPKYPVAAFQKGLAHKIPLIIGTNKDEASIFRLTRSPIMPVTADTVNQMFTAIASDHPDMPPTKIADIVSAYPDFAKSSGAMAVSRDAAFRMPCTWIADAHSQHAPTWVYRFDHATPMLRAARVGASHATELPYVFGNFGTLNVDPTFWLGGRKVATEVSGRVQRRWLAFAAHGVPAALDGSKHWTPYTGEARLTLIIDKTDTVVSDPEHDLRAAWGTQVMGFS</sequence>
<dbReference type="PRINTS" id="PR00878">
    <property type="entry name" value="CHOLNESTRASE"/>
</dbReference>
<evidence type="ECO:0000313" key="6">
    <source>
        <dbReference type="Proteomes" id="UP001597286"/>
    </source>
</evidence>
<dbReference type="Gene3D" id="3.40.50.1820">
    <property type="entry name" value="alpha/beta hydrolase"/>
    <property type="match status" value="1"/>
</dbReference>
<name>A0ABW4NZZ9_9NOCA</name>
<dbReference type="Pfam" id="PF00135">
    <property type="entry name" value="COesterase"/>
    <property type="match status" value="1"/>
</dbReference>
<dbReference type="InterPro" id="IPR002018">
    <property type="entry name" value="CarbesteraseB"/>
</dbReference>
<keyword evidence="6" id="KW-1185">Reference proteome</keyword>
<evidence type="ECO:0000256" key="3">
    <source>
        <dbReference type="RuleBase" id="RU361235"/>
    </source>
</evidence>
<dbReference type="PANTHER" id="PTHR11559">
    <property type="entry name" value="CARBOXYLESTERASE"/>
    <property type="match status" value="1"/>
</dbReference>
<organism evidence="5 6">
    <name type="scientific">Rhodococcus gannanensis</name>
    <dbReference type="NCBI Taxonomy" id="1960308"/>
    <lineage>
        <taxon>Bacteria</taxon>
        <taxon>Bacillati</taxon>
        <taxon>Actinomycetota</taxon>
        <taxon>Actinomycetes</taxon>
        <taxon>Mycobacteriales</taxon>
        <taxon>Nocardiaceae</taxon>
        <taxon>Rhodococcus</taxon>
    </lineage>
</organism>
<dbReference type="InterPro" id="IPR000997">
    <property type="entry name" value="Cholinesterase"/>
</dbReference>
<dbReference type="EMBL" id="JBHUFB010000008">
    <property type="protein sequence ID" value="MFD1811727.1"/>
    <property type="molecule type" value="Genomic_DNA"/>
</dbReference>
<evidence type="ECO:0000256" key="2">
    <source>
        <dbReference type="ARBA" id="ARBA00022801"/>
    </source>
</evidence>
<dbReference type="InterPro" id="IPR029058">
    <property type="entry name" value="AB_hydrolase_fold"/>
</dbReference>
<dbReference type="Proteomes" id="UP001597286">
    <property type="component" value="Unassembled WGS sequence"/>
</dbReference>
<proteinExistence type="inferred from homology"/>
<dbReference type="PROSITE" id="PS00122">
    <property type="entry name" value="CARBOXYLESTERASE_B_1"/>
    <property type="match status" value="1"/>
</dbReference>
<evidence type="ECO:0000313" key="5">
    <source>
        <dbReference type="EMBL" id="MFD1811727.1"/>
    </source>
</evidence>